<sequence length="702" mass="81824">MLVSQLIVISSFALGVIAEYVKPNPVIVNHGYSDKTDSIFDNLSREEGDFINFHINSVESTEGSKCDQCKSRIVRTKQLIEDNPGKEHLIALLLYKYCLNNSYRLYCQWTDFFIVTESKNEENFNIEDIDSGASSIDRVDFYDNDFLLIIKQFNTSSDYDLELYCYFKGNKACKLPPTPDIDELFDIDSWWPAKEDKHYSQREYTNNSETFNVLHASDFHLQLRYKLGAETNCTLAPCGNSESYNKQNPGKDYNFTTYYTNIQPSLNRFNYSFYPDAHYDEEGKYFKGDYYDFPAYFGWNFNNAPATSFGAFLSDSPELLLNNSLVEMGKLHNEKKFEFMLLTGDNFAHQLEYGDVDSLKYTQDTVYGLISNYLPNIPVLGLMGNHDEYKYAQVAPHSFVRNSSYYWLEDYITRIWIDNDWFDQSYQQDLKTHYTGYSYTTVRGLKVIGLNSNAYYGDNLWSYGEQTTNPDKFGNWKFLVDELVESESKDQRVWIIAHIPPNNYDVQPIQSHIFAKIVQRFAPYTIANMFFGHTHRDQFTVFYSTNDTSKVEDALLMQWVIPSVTPFTNFNPSFRYYEVENESFNVRNNFNYYFLLNETFTNGGDEPTWKLEYSSRELYDPEGTWPEDAPLNATFWHTYAAQPLSNTSDIAFNQKFMNYKYRQSALTPNCTTASGKLSNTCYNDNNCFLKFLSDENINCQKG</sequence>
<feature type="signal peptide" evidence="3">
    <location>
        <begin position="1"/>
        <end position="18"/>
    </location>
</feature>
<dbReference type="PANTHER" id="PTHR10340">
    <property type="entry name" value="SPHINGOMYELIN PHOSPHODIESTERASE"/>
    <property type="match status" value="1"/>
</dbReference>
<keyword evidence="2" id="KW-0325">Glycoprotein</keyword>
<name>A0A367XSR7_9ASCO</name>
<reference evidence="5 6" key="1">
    <citation type="submission" date="2018-06" db="EMBL/GenBank/DDBJ databases">
        <title>Whole genome sequencing of Candida tropicalis (genome annotated by CSBL at Korea University).</title>
        <authorList>
            <person name="Ahn J."/>
        </authorList>
    </citation>
    <scope>NUCLEOTIDE SEQUENCE [LARGE SCALE GENOMIC DNA]</scope>
    <source>
        <strain evidence="5 6">ATCC 20962</strain>
    </source>
</reference>
<evidence type="ECO:0000256" key="3">
    <source>
        <dbReference type="SAM" id="SignalP"/>
    </source>
</evidence>
<dbReference type="CDD" id="cd00842">
    <property type="entry name" value="MPP_ASMase"/>
    <property type="match status" value="1"/>
</dbReference>
<dbReference type="Pfam" id="PF00149">
    <property type="entry name" value="Metallophos"/>
    <property type="match status" value="1"/>
</dbReference>
<accession>A0A367XSR7</accession>
<dbReference type="Gene3D" id="3.60.21.10">
    <property type="match status" value="1"/>
</dbReference>
<evidence type="ECO:0000256" key="1">
    <source>
        <dbReference type="ARBA" id="ARBA00022801"/>
    </source>
</evidence>
<dbReference type="SUPFAM" id="SSF56300">
    <property type="entry name" value="Metallo-dependent phosphatases"/>
    <property type="match status" value="1"/>
</dbReference>
<feature type="domain" description="Calcineurin-like phosphoesterase" evidence="4">
    <location>
        <begin position="330"/>
        <end position="536"/>
    </location>
</feature>
<keyword evidence="3" id="KW-0732">Signal</keyword>
<gene>
    <name evidence="5" type="primary">asm-2_3</name>
    <name evidence="5" type="ORF">Cantr_05080</name>
</gene>
<dbReference type="InterPro" id="IPR041805">
    <property type="entry name" value="ASMase/PPN1_MPP"/>
</dbReference>
<keyword evidence="6" id="KW-1185">Reference proteome</keyword>
<proteinExistence type="predicted"/>
<feature type="chain" id="PRO_5016711475" evidence="3">
    <location>
        <begin position="19"/>
        <end position="702"/>
    </location>
</feature>
<dbReference type="Proteomes" id="UP000253472">
    <property type="component" value="Unassembled WGS sequence"/>
</dbReference>
<dbReference type="STRING" id="5486.A0A367XSR7"/>
<protein>
    <submittedName>
        <fullName evidence="5">Sphingomyelin phosphodiesterase 2</fullName>
    </submittedName>
</protein>
<dbReference type="GO" id="GO:0008081">
    <property type="term" value="F:phosphoric diester hydrolase activity"/>
    <property type="evidence" value="ECO:0007669"/>
    <property type="project" value="TreeGrafter"/>
</dbReference>
<dbReference type="InterPro" id="IPR029052">
    <property type="entry name" value="Metallo-depent_PP-like"/>
</dbReference>
<evidence type="ECO:0000313" key="5">
    <source>
        <dbReference type="EMBL" id="RCK55841.1"/>
    </source>
</evidence>
<dbReference type="AlphaFoldDB" id="A0A367XSR7"/>
<keyword evidence="1" id="KW-0378">Hydrolase</keyword>
<comment type="caution">
    <text evidence="5">The sequence shown here is derived from an EMBL/GenBank/DDBJ whole genome shotgun (WGS) entry which is preliminary data.</text>
</comment>
<dbReference type="PANTHER" id="PTHR10340:SF27">
    <property type="entry name" value="ACL091CP"/>
    <property type="match status" value="1"/>
</dbReference>
<evidence type="ECO:0000313" key="6">
    <source>
        <dbReference type="Proteomes" id="UP000253472"/>
    </source>
</evidence>
<dbReference type="EMBL" id="QLNQ01000029">
    <property type="protein sequence ID" value="RCK55841.1"/>
    <property type="molecule type" value="Genomic_DNA"/>
</dbReference>
<organism evidence="5 6">
    <name type="scientific">Candida viswanathii</name>
    <dbReference type="NCBI Taxonomy" id="5486"/>
    <lineage>
        <taxon>Eukaryota</taxon>
        <taxon>Fungi</taxon>
        <taxon>Dikarya</taxon>
        <taxon>Ascomycota</taxon>
        <taxon>Saccharomycotina</taxon>
        <taxon>Pichiomycetes</taxon>
        <taxon>Debaryomycetaceae</taxon>
        <taxon>Candida/Lodderomyces clade</taxon>
        <taxon>Candida</taxon>
    </lineage>
</organism>
<evidence type="ECO:0000259" key="4">
    <source>
        <dbReference type="Pfam" id="PF00149"/>
    </source>
</evidence>
<dbReference type="InterPro" id="IPR004843">
    <property type="entry name" value="Calcineurin-like_PHP"/>
</dbReference>
<dbReference type="OrthoDB" id="282973at2759"/>
<evidence type="ECO:0000256" key="2">
    <source>
        <dbReference type="ARBA" id="ARBA00023180"/>
    </source>
</evidence>